<dbReference type="SUPFAM" id="SSF55874">
    <property type="entry name" value="ATPase domain of HSP90 chaperone/DNA topoisomerase II/histidine kinase"/>
    <property type="match status" value="2"/>
</dbReference>
<dbReference type="InterPro" id="IPR005467">
    <property type="entry name" value="His_kinase_dom"/>
</dbReference>
<dbReference type="KEGG" id="pshq:F3W81_19345"/>
<dbReference type="EMBL" id="CP045201">
    <property type="protein sequence ID" value="QOL82791.1"/>
    <property type="molecule type" value="Genomic_DNA"/>
</dbReference>
<protein>
    <submittedName>
        <fullName evidence="2">Histidine kinase</fullName>
    </submittedName>
</protein>
<sequence length="994" mass="112063">MKRSGFKTRARTVDHLGREQVADCPTAISELWKNAFDAYATDVILDIFDEKSPIAVVSDNGHGMNLSEFQDRWLVIGTESKATGDKVPKADRKGLQERVKQGQKGIGRLSCANLGPILLLVSKRSGEKFVVSLVDWRLFENPFLNLSDIFFPTVEVSGLEHAFERLPSMIEELVQNIEPNSRPVLDDSDTEYDDANRIAEAWNDFDNLPERSGGVTSKSIVKSIRELSFSFHHLSGWAVAQGTADSGTALLVSGINYDLQSQLLSPPFKQSVARTRKNFRETLASFLDPFVDADDQTLPDYFSDFSYQVRIWKDDVSKTIVGREIGISRRDVSQLEHCIIGSVDIEGVFRGRIKAWGKWLPDQVKILPATDVQIPTRADTRLGNFELFIAAMEFDYKNSTHEKAEHDRFREIAELYAGFMIFRDGLRVLPYGRSGDDFFEIDDRRSRHAGREFWNHRRMFGRIGITRAGNPNLKDKAGREGVIDNRAAKALKDVVVNLLMQSARKYFGTDAPIRKELLPDVVANKKQARDAEARRKLSDKNKKTFARNLKEGLEALPDLLGRLECAAKDLTIKNDADVADKQELISAFRDQLPPATIPGAPRSMSPRQQENYSAYRSQASQARNLYASVSRAVDDEVERFRPSDPLSVLQSQVEKSRNRISARVNHWQKLVRTLQTDEFKRILDLSDQRKTLFKAEAEAVLQLFKAERETFSSASAKLTKIDRDISEQNEDIFEPYVRALEGLKESIDLEHLATHGMEELAEARVELERLNSLAQLGIAVEITGHDLQDFDDIIASGLRALPSELSQTKAVRDITLGYEGLTDQLRYLSPLRLSGIKIERWITGAEIQDYIHDFFAPSFKKNQIDFRATEIFRGFRVFDQPSRLFPVFINLVNNSIYWVGTSRSAERTILFDVNSEKIVVADSGPGVATEDIENLFKLFFTRKIQGGRGVGLYLAKANLVSGGHSISYARDDSNQLLAGANFVIDLNGAEFKNG</sequence>
<evidence type="ECO:0000313" key="2">
    <source>
        <dbReference type="EMBL" id="QOL82791.1"/>
    </source>
</evidence>
<proteinExistence type="predicted"/>
<evidence type="ECO:0000259" key="1">
    <source>
        <dbReference type="PROSITE" id="PS50109"/>
    </source>
</evidence>
<feature type="domain" description="Histidine kinase" evidence="1">
    <location>
        <begin position="877"/>
        <end position="990"/>
    </location>
</feature>
<gene>
    <name evidence="2" type="ORF">F3W81_19345</name>
</gene>
<name>A0A7L9WR42_9RHOB</name>
<evidence type="ECO:0000313" key="3">
    <source>
        <dbReference type="Proteomes" id="UP000594118"/>
    </source>
</evidence>
<dbReference type="Pfam" id="PF13589">
    <property type="entry name" value="HATPase_c_3"/>
    <property type="match status" value="1"/>
</dbReference>
<dbReference type="RefSeq" id="WP_193081131.1">
    <property type="nucleotide sequence ID" value="NZ_CP045201.1"/>
</dbReference>
<dbReference type="Pfam" id="PF02518">
    <property type="entry name" value="HATPase_c"/>
    <property type="match status" value="1"/>
</dbReference>
<dbReference type="InterPro" id="IPR003594">
    <property type="entry name" value="HATPase_dom"/>
</dbReference>
<reference evidence="2 3" key="1">
    <citation type="submission" date="2019-10" db="EMBL/GenBank/DDBJ databases">
        <title>Pseudopuniceibacterium sp. HQ09 islated from Antarctica.</title>
        <authorList>
            <person name="Liao L."/>
            <person name="Su S."/>
            <person name="Chen B."/>
            <person name="Yu Y."/>
        </authorList>
    </citation>
    <scope>NUCLEOTIDE SEQUENCE [LARGE SCALE GENOMIC DNA]</scope>
    <source>
        <strain evidence="2 3">HQ09</strain>
    </source>
</reference>
<accession>A0A7L9WR42</accession>
<dbReference type="InterPro" id="IPR036890">
    <property type="entry name" value="HATPase_C_sf"/>
</dbReference>
<dbReference type="PROSITE" id="PS50109">
    <property type="entry name" value="HIS_KIN"/>
    <property type="match status" value="1"/>
</dbReference>
<dbReference type="Proteomes" id="UP000594118">
    <property type="component" value="Chromosome"/>
</dbReference>
<dbReference type="Gene3D" id="3.30.565.10">
    <property type="entry name" value="Histidine kinase-like ATPase, C-terminal domain"/>
    <property type="match status" value="2"/>
</dbReference>
<keyword evidence="2" id="KW-0418">Kinase</keyword>
<organism evidence="2 3">
    <name type="scientific">Pseudooceanicola spongiae</name>
    <dbReference type="NCBI Taxonomy" id="2613965"/>
    <lineage>
        <taxon>Bacteria</taxon>
        <taxon>Pseudomonadati</taxon>
        <taxon>Pseudomonadota</taxon>
        <taxon>Alphaproteobacteria</taxon>
        <taxon>Rhodobacterales</taxon>
        <taxon>Paracoccaceae</taxon>
        <taxon>Pseudooceanicola</taxon>
    </lineage>
</organism>
<dbReference type="SMART" id="SM00387">
    <property type="entry name" value="HATPase_c"/>
    <property type="match status" value="1"/>
</dbReference>
<dbReference type="AlphaFoldDB" id="A0A7L9WR42"/>
<dbReference type="GO" id="GO:0016301">
    <property type="term" value="F:kinase activity"/>
    <property type="evidence" value="ECO:0007669"/>
    <property type="project" value="UniProtKB-KW"/>
</dbReference>
<keyword evidence="3" id="KW-1185">Reference proteome</keyword>
<keyword evidence="2" id="KW-0808">Transferase</keyword>